<keyword evidence="3" id="KW-1185">Reference proteome</keyword>
<organism evidence="2 3">
    <name type="scientific">Adhaeribacter rhizoryzae</name>
    <dbReference type="NCBI Taxonomy" id="2607907"/>
    <lineage>
        <taxon>Bacteria</taxon>
        <taxon>Pseudomonadati</taxon>
        <taxon>Bacteroidota</taxon>
        <taxon>Cytophagia</taxon>
        <taxon>Cytophagales</taxon>
        <taxon>Hymenobacteraceae</taxon>
        <taxon>Adhaeribacter</taxon>
    </lineage>
</organism>
<dbReference type="EMBL" id="VWSF01000035">
    <property type="protein sequence ID" value="KAA5539111.1"/>
    <property type="molecule type" value="Genomic_DNA"/>
</dbReference>
<evidence type="ECO:0000256" key="1">
    <source>
        <dbReference type="SAM" id="Coils"/>
    </source>
</evidence>
<feature type="coiled-coil region" evidence="1">
    <location>
        <begin position="3"/>
        <end position="30"/>
    </location>
</feature>
<proteinExistence type="predicted"/>
<dbReference type="RefSeq" id="WP_150093211.1">
    <property type="nucleotide sequence ID" value="NZ_VWSF01000035.1"/>
</dbReference>
<keyword evidence="1" id="KW-0175">Coiled coil</keyword>
<name>A0A5M6CV92_9BACT</name>
<evidence type="ECO:0008006" key="4">
    <source>
        <dbReference type="Google" id="ProtNLM"/>
    </source>
</evidence>
<protein>
    <recommendedName>
        <fullName evidence="4">IS630 family transposase</fullName>
    </recommendedName>
</protein>
<comment type="caution">
    <text evidence="2">The sequence shown here is derived from an EMBL/GenBank/DDBJ whole genome shotgun (WGS) entry which is preliminary data.</text>
</comment>
<evidence type="ECO:0000313" key="2">
    <source>
        <dbReference type="EMBL" id="KAA5539111.1"/>
    </source>
</evidence>
<dbReference type="Proteomes" id="UP000323426">
    <property type="component" value="Unassembled WGS sequence"/>
</dbReference>
<sequence length="69" mass="8068">MRRINYQEAIKKTVAELQELEKGQKQARLRDRVRFVRYLKAGQANTQPEAGAMIGLQRRYSQQYVSQGL</sequence>
<gene>
    <name evidence="2" type="ORF">F0145_24900</name>
</gene>
<evidence type="ECO:0000313" key="3">
    <source>
        <dbReference type="Proteomes" id="UP000323426"/>
    </source>
</evidence>
<accession>A0A5M6CV92</accession>
<dbReference type="AlphaFoldDB" id="A0A5M6CV92"/>
<reference evidence="2 3" key="1">
    <citation type="submission" date="2019-09" db="EMBL/GenBank/DDBJ databases">
        <title>Genome sequence and assembly of Adhaeribacter sp.</title>
        <authorList>
            <person name="Chhetri G."/>
        </authorList>
    </citation>
    <scope>NUCLEOTIDE SEQUENCE [LARGE SCALE GENOMIC DNA]</scope>
    <source>
        <strain evidence="2 3">DK36</strain>
    </source>
</reference>